<keyword evidence="2" id="KW-1133">Transmembrane helix</keyword>
<proteinExistence type="predicted"/>
<evidence type="ECO:0000313" key="3">
    <source>
        <dbReference type="EMBL" id="KAG9509711.1"/>
    </source>
</evidence>
<comment type="caution">
    <text evidence="3">The sequence shown here is derived from an EMBL/GenBank/DDBJ whole genome shotgun (WGS) entry which is preliminary data.</text>
</comment>
<feature type="compositionally biased region" description="Low complexity" evidence="1">
    <location>
        <begin position="120"/>
        <end position="133"/>
    </location>
</feature>
<sequence length="298" mass="32645">MCFSPEQVPLIAHICVSRETSSGRDSSLRNFWNKVRELDMWRNVRSRLKHIGRRRLFLLIFIWTCTCLVLFKLALLFAYIDARQTTRPIEMMMTPRQARALRHSQGDSTQSAVTNTRRTSQSWHLSAPSASSSNTTPHKALMGAASSATPTRAISANVNGCQYALPARTELDVSNTYWQRLVTRARSQNPTQSGALSSESPVASGAPMILSSSSASPAAFSSAPISQSAFNQSSIANSTTSAVNGGGGMSSEEKLLPGQTTFHLYAAYYDDRWRQGGASVRILAMIDRVHPTPTQCLL</sequence>
<organism evidence="3 4">
    <name type="scientific">Fragariocoptes setiger</name>
    <dbReference type="NCBI Taxonomy" id="1670756"/>
    <lineage>
        <taxon>Eukaryota</taxon>
        <taxon>Metazoa</taxon>
        <taxon>Ecdysozoa</taxon>
        <taxon>Arthropoda</taxon>
        <taxon>Chelicerata</taxon>
        <taxon>Arachnida</taxon>
        <taxon>Acari</taxon>
        <taxon>Acariformes</taxon>
        <taxon>Trombidiformes</taxon>
        <taxon>Prostigmata</taxon>
        <taxon>Eupodina</taxon>
        <taxon>Eriophyoidea</taxon>
        <taxon>Phytoptidae</taxon>
        <taxon>Fragariocoptes</taxon>
    </lineage>
</organism>
<feature type="transmembrane region" description="Helical" evidence="2">
    <location>
        <begin position="56"/>
        <end position="80"/>
    </location>
</feature>
<gene>
    <name evidence="3" type="ORF">GZH46_01760</name>
</gene>
<reference evidence="3 4" key="1">
    <citation type="submission" date="2020-10" db="EMBL/GenBank/DDBJ databases">
        <authorList>
            <person name="Klimov P.B."/>
            <person name="Dyachkov S.M."/>
            <person name="Chetverikov P.E."/>
        </authorList>
    </citation>
    <scope>NUCLEOTIDE SEQUENCE [LARGE SCALE GENOMIC DNA]</scope>
    <source>
        <strain evidence="3">BMOC 18-1129-001#AD2665</strain>
        <tissue evidence="3">Entire mites</tissue>
    </source>
</reference>
<keyword evidence="4" id="KW-1185">Reference proteome</keyword>
<feature type="non-terminal residue" evidence="3">
    <location>
        <position position="298"/>
    </location>
</feature>
<name>A0ABQ7S8L6_9ACAR</name>
<evidence type="ECO:0000256" key="2">
    <source>
        <dbReference type="SAM" id="Phobius"/>
    </source>
</evidence>
<dbReference type="EMBL" id="JAIFTH010000369">
    <property type="protein sequence ID" value="KAG9509711.1"/>
    <property type="molecule type" value="Genomic_DNA"/>
</dbReference>
<keyword evidence="2" id="KW-0472">Membrane</keyword>
<accession>A0ABQ7S8L6</accession>
<protein>
    <submittedName>
        <fullName evidence="3">Uncharacterized protein</fullName>
    </submittedName>
</protein>
<keyword evidence="2" id="KW-0812">Transmembrane</keyword>
<evidence type="ECO:0000313" key="4">
    <source>
        <dbReference type="Proteomes" id="UP000825002"/>
    </source>
</evidence>
<evidence type="ECO:0000256" key="1">
    <source>
        <dbReference type="SAM" id="MobiDB-lite"/>
    </source>
</evidence>
<feature type="region of interest" description="Disordered" evidence="1">
    <location>
        <begin position="102"/>
        <end position="141"/>
    </location>
</feature>
<feature type="compositionally biased region" description="Polar residues" evidence="1">
    <location>
        <begin position="106"/>
        <end position="119"/>
    </location>
</feature>
<dbReference type="Proteomes" id="UP000825002">
    <property type="component" value="Unassembled WGS sequence"/>
</dbReference>